<feature type="chain" id="PRO_5045985587" description="DUF4806 domain-containing protein" evidence="2">
    <location>
        <begin position="19"/>
        <end position="371"/>
    </location>
</feature>
<dbReference type="InterPro" id="IPR032071">
    <property type="entry name" value="DUF4806"/>
</dbReference>
<evidence type="ECO:0000313" key="4">
    <source>
        <dbReference type="EnsemblMetazoa" id="AALFPA23_011669.P16577"/>
    </source>
</evidence>
<name>A0ABM1YS45_AEDAL</name>
<proteinExistence type="predicted"/>
<accession>A0ABM1YS45</accession>
<keyword evidence="5" id="KW-1185">Reference proteome</keyword>
<protein>
    <recommendedName>
        <fullName evidence="3">DUF4806 domain-containing protein</fullName>
    </recommendedName>
</protein>
<evidence type="ECO:0000313" key="5">
    <source>
        <dbReference type="Proteomes" id="UP000069940"/>
    </source>
</evidence>
<feature type="signal peptide" evidence="2">
    <location>
        <begin position="1"/>
        <end position="18"/>
    </location>
</feature>
<feature type="compositionally biased region" description="Basic residues" evidence="1">
    <location>
        <begin position="49"/>
        <end position="59"/>
    </location>
</feature>
<dbReference type="Proteomes" id="UP000069940">
    <property type="component" value="Unassembled WGS sequence"/>
</dbReference>
<organism evidence="4 5">
    <name type="scientific">Aedes albopictus</name>
    <name type="common">Asian tiger mosquito</name>
    <name type="synonym">Stegomyia albopicta</name>
    <dbReference type="NCBI Taxonomy" id="7160"/>
    <lineage>
        <taxon>Eukaryota</taxon>
        <taxon>Metazoa</taxon>
        <taxon>Ecdysozoa</taxon>
        <taxon>Arthropoda</taxon>
        <taxon>Hexapoda</taxon>
        <taxon>Insecta</taxon>
        <taxon>Pterygota</taxon>
        <taxon>Neoptera</taxon>
        <taxon>Endopterygota</taxon>
        <taxon>Diptera</taxon>
        <taxon>Nematocera</taxon>
        <taxon>Culicoidea</taxon>
        <taxon>Culicidae</taxon>
        <taxon>Culicinae</taxon>
        <taxon>Aedini</taxon>
        <taxon>Aedes</taxon>
        <taxon>Stegomyia</taxon>
    </lineage>
</organism>
<dbReference type="Pfam" id="PF16064">
    <property type="entry name" value="DUF4806"/>
    <property type="match status" value="1"/>
</dbReference>
<reference evidence="5" key="1">
    <citation type="journal article" date="2015" name="Proc. Natl. Acad. Sci. U.S.A.">
        <title>Genome sequence of the Asian Tiger mosquito, Aedes albopictus, reveals insights into its biology, genetics, and evolution.</title>
        <authorList>
            <person name="Chen X.G."/>
            <person name="Jiang X."/>
            <person name="Gu J."/>
            <person name="Xu M."/>
            <person name="Wu Y."/>
            <person name="Deng Y."/>
            <person name="Zhang C."/>
            <person name="Bonizzoni M."/>
            <person name="Dermauw W."/>
            <person name="Vontas J."/>
            <person name="Armbruster P."/>
            <person name="Huang X."/>
            <person name="Yang Y."/>
            <person name="Zhang H."/>
            <person name="He W."/>
            <person name="Peng H."/>
            <person name="Liu Y."/>
            <person name="Wu K."/>
            <person name="Chen J."/>
            <person name="Lirakis M."/>
            <person name="Topalis P."/>
            <person name="Van Leeuwen T."/>
            <person name="Hall A.B."/>
            <person name="Jiang X."/>
            <person name="Thorpe C."/>
            <person name="Mueller R.L."/>
            <person name="Sun C."/>
            <person name="Waterhouse R.M."/>
            <person name="Yan G."/>
            <person name="Tu Z.J."/>
            <person name="Fang X."/>
            <person name="James A.A."/>
        </authorList>
    </citation>
    <scope>NUCLEOTIDE SEQUENCE [LARGE SCALE GENOMIC DNA]</scope>
    <source>
        <strain evidence="5">Foshan</strain>
    </source>
</reference>
<dbReference type="RefSeq" id="XP_062701492.1">
    <property type="nucleotide sequence ID" value="XM_062845508.1"/>
</dbReference>
<evidence type="ECO:0000256" key="1">
    <source>
        <dbReference type="SAM" id="MobiDB-lite"/>
    </source>
</evidence>
<evidence type="ECO:0000256" key="2">
    <source>
        <dbReference type="SAM" id="SignalP"/>
    </source>
</evidence>
<feature type="domain" description="DUF4806" evidence="3">
    <location>
        <begin position="250"/>
        <end position="345"/>
    </location>
</feature>
<dbReference type="GeneID" id="134285197"/>
<dbReference type="EnsemblMetazoa" id="AALFPA23_011669.R16577">
    <property type="protein sequence ID" value="AALFPA23_011669.P16577"/>
    <property type="gene ID" value="AALFPA23_011669"/>
</dbReference>
<evidence type="ECO:0000259" key="3">
    <source>
        <dbReference type="Pfam" id="PF16064"/>
    </source>
</evidence>
<reference evidence="4" key="2">
    <citation type="submission" date="2025-05" db="UniProtKB">
        <authorList>
            <consortium name="EnsemblMetazoa"/>
        </authorList>
    </citation>
    <scope>IDENTIFICATION</scope>
    <source>
        <strain evidence="4">Foshan</strain>
    </source>
</reference>
<keyword evidence="2" id="KW-0732">Signal</keyword>
<sequence>MPLAVLAFALSAAVKCFAETFSFHLRLRTALLCLFVRIGFDQQIHKKMPPKAKYPKKKATAPTKQEKLSSDEVKNKAAAGRRKTGGSEPKKHLHPLKPRNAEGNVGVQSNAAKLFAAIVAKQCTVVKTAVESKETREYDSGSEHSTITSDPAPNQLNECKAMLLKPEPADDPTDILSSVSSSNSLSVNIQFADIMKKLESIENNVQEMGKHQAKCLILGAQANANIDYLLFEKAKQPTVNVAGKPQESLLVPVNSLTDLENAEKRCEDDSYVESVNREMGQMHGKNRFKTRCGTVCLQIIDHFVDLSFFRQCSWTGISKTFDENQKLVKKIAFSKYEKFINLFYRVICNADEDSTKEECNKFFKQCLRNSK</sequence>
<feature type="compositionally biased region" description="Basic and acidic residues" evidence="1">
    <location>
        <begin position="64"/>
        <end position="75"/>
    </location>
</feature>
<feature type="region of interest" description="Disordered" evidence="1">
    <location>
        <begin position="49"/>
        <end position="103"/>
    </location>
</feature>